<evidence type="ECO:0000313" key="2">
    <source>
        <dbReference type="Proteomes" id="UP001590950"/>
    </source>
</evidence>
<gene>
    <name evidence="1" type="ORF">N7G274_000851</name>
</gene>
<comment type="caution">
    <text evidence="1">The sequence shown here is derived from an EMBL/GenBank/DDBJ whole genome shotgun (WGS) entry which is preliminary data.</text>
</comment>
<dbReference type="EMBL" id="JBEFKJ010000003">
    <property type="protein sequence ID" value="KAL2046833.1"/>
    <property type="molecule type" value="Genomic_DNA"/>
</dbReference>
<evidence type="ECO:0000313" key="1">
    <source>
        <dbReference type="EMBL" id="KAL2046833.1"/>
    </source>
</evidence>
<proteinExistence type="predicted"/>
<reference evidence="1 2" key="1">
    <citation type="submission" date="2024-09" db="EMBL/GenBank/DDBJ databases">
        <title>Rethinking Asexuality: The Enigmatic Case of Functional Sexual Genes in Lepraria (Stereocaulaceae).</title>
        <authorList>
            <person name="Doellman M."/>
            <person name="Sun Y."/>
            <person name="Barcenas-Pena A."/>
            <person name="Lumbsch H.T."/>
            <person name="Grewe F."/>
        </authorList>
    </citation>
    <scope>NUCLEOTIDE SEQUENCE [LARGE SCALE GENOMIC DNA]</scope>
    <source>
        <strain evidence="1 2">Mercado 3170</strain>
    </source>
</reference>
<protein>
    <submittedName>
        <fullName evidence="1">Uncharacterized protein</fullName>
    </submittedName>
</protein>
<name>A0ABR4ANY8_9LECA</name>
<dbReference type="Proteomes" id="UP001590950">
    <property type="component" value="Unassembled WGS sequence"/>
</dbReference>
<organism evidence="1 2">
    <name type="scientific">Stereocaulon virgatum</name>
    <dbReference type="NCBI Taxonomy" id="373712"/>
    <lineage>
        <taxon>Eukaryota</taxon>
        <taxon>Fungi</taxon>
        <taxon>Dikarya</taxon>
        <taxon>Ascomycota</taxon>
        <taxon>Pezizomycotina</taxon>
        <taxon>Lecanoromycetes</taxon>
        <taxon>OSLEUM clade</taxon>
        <taxon>Lecanoromycetidae</taxon>
        <taxon>Lecanorales</taxon>
        <taxon>Lecanorineae</taxon>
        <taxon>Stereocaulaceae</taxon>
        <taxon>Stereocaulon</taxon>
    </lineage>
</organism>
<sequence length="160" mass="18034">MQGLLWAKPMVRSLAYRARVINNPHGEITDGPAILQSTSLAVKLLFSSAVSERQFASNEGCQREWQLDQHRRRVGTAWHVPLLEVLDGDIDAIALSKMIFQPVIDGWQFDTDVGVWDEQCMVNVMLIKRLPESGLAERLTVGTVYAQCIKDGQQEMVRLI</sequence>
<keyword evidence="2" id="KW-1185">Reference proteome</keyword>
<accession>A0ABR4ANY8</accession>